<evidence type="ECO:0000256" key="1">
    <source>
        <dbReference type="SAM" id="Phobius"/>
    </source>
</evidence>
<dbReference type="Proteomes" id="UP001458880">
    <property type="component" value="Unassembled WGS sequence"/>
</dbReference>
<protein>
    <submittedName>
        <fullName evidence="2">Uncharacterized protein</fullName>
    </submittedName>
</protein>
<evidence type="ECO:0000313" key="2">
    <source>
        <dbReference type="EMBL" id="KAK9732370.1"/>
    </source>
</evidence>
<sequence>MSVVQKIKQLKSANELNFTKLVEFKANGRPLPELSLRQTSKDKNKEVHRNFRKEMYDLADWICGCEVSNVFYCFVCLLFFETFARKCTI</sequence>
<accession>A0AAW1LF37</accession>
<organism evidence="2 3">
    <name type="scientific">Popillia japonica</name>
    <name type="common">Japanese beetle</name>
    <dbReference type="NCBI Taxonomy" id="7064"/>
    <lineage>
        <taxon>Eukaryota</taxon>
        <taxon>Metazoa</taxon>
        <taxon>Ecdysozoa</taxon>
        <taxon>Arthropoda</taxon>
        <taxon>Hexapoda</taxon>
        <taxon>Insecta</taxon>
        <taxon>Pterygota</taxon>
        <taxon>Neoptera</taxon>
        <taxon>Endopterygota</taxon>
        <taxon>Coleoptera</taxon>
        <taxon>Polyphaga</taxon>
        <taxon>Scarabaeiformia</taxon>
        <taxon>Scarabaeidae</taxon>
        <taxon>Rutelinae</taxon>
        <taxon>Popillia</taxon>
    </lineage>
</organism>
<keyword evidence="3" id="KW-1185">Reference proteome</keyword>
<keyword evidence="1" id="KW-0472">Membrane</keyword>
<reference evidence="2 3" key="1">
    <citation type="journal article" date="2024" name="BMC Genomics">
        <title>De novo assembly and annotation of Popillia japonica's genome with initial clues to its potential as an invasive pest.</title>
        <authorList>
            <person name="Cucini C."/>
            <person name="Boschi S."/>
            <person name="Funari R."/>
            <person name="Cardaioli E."/>
            <person name="Iannotti N."/>
            <person name="Marturano G."/>
            <person name="Paoli F."/>
            <person name="Bruttini M."/>
            <person name="Carapelli A."/>
            <person name="Frati F."/>
            <person name="Nardi F."/>
        </authorList>
    </citation>
    <scope>NUCLEOTIDE SEQUENCE [LARGE SCALE GENOMIC DNA]</scope>
    <source>
        <strain evidence="2">DMR45628</strain>
    </source>
</reference>
<gene>
    <name evidence="2" type="ORF">QE152_g12861</name>
</gene>
<comment type="caution">
    <text evidence="2">The sequence shown here is derived from an EMBL/GenBank/DDBJ whole genome shotgun (WGS) entry which is preliminary data.</text>
</comment>
<keyword evidence="1" id="KW-0812">Transmembrane</keyword>
<evidence type="ECO:0000313" key="3">
    <source>
        <dbReference type="Proteomes" id="UP001458880"/>
    </source>
</evidence>
<dbReference type="EMBL" id="JASPKY010000119">
    <property type="protein sequence ID" value="KAK9732370.1"/>
    <property type="molecule type" value="Genomic_DNA"/>
</dbReference>
<dbReference type="AlphaFoldDB" id="A0AAW1LF37"/>
<feature type="transmembrane region" description="Helical" evidence="1">
    <location>
        <begin position="58"/>
        <end position="80"/>
    </location>
</feature>
<keyword evidence="1" id="KW-1133">Transmembrane helix</keyword>
<name>A0AAW1LF37_POPJA</name>
<proteinExistence type="predicted"/>